<feature type="region of interest" description="Disordered" evidence="1">
    <location>
        <begin position="204"/>
        <end position="247"/>
    </location>
</feature>
<dbReference type="Proteomes" id="UP000319908">
    <property type="component" value="Unassembled WGS sequence"/>
</dbReference>
<protein>
    <recommendedName>
        <fullName evidence="5">DUF4398 domain-containing protein</fullName>
    </recommendedName>
</protein>
<feature type="compositionally biased region" description="Basic and acidic residues" evidence="1">
    <location>
        <begin position="237"/>
        <end position="247"/>
    </location>
</feature>
<gene>
    <name evidence="3" type="ORF">Poly21_12330</name>
</gene>
<dbReference type="EMBL" id="SJPU01000001">
    <property type="protein sequence ID" value="TWU19062.1"/>
    <property type="molecule type" value="Genomic_DNA"/>
</dbReference>
<accession>A0A5C6C4P2</accession>
<evidence type="ECO:0008006" key="5">
    <source>
        <dbReference type="Google" id="ProtNLM"/>
    </source>
</evidence>
<feature type="chain" id="PRO_5022790912" description="DUF4398 domain-containing protein" evidence="2">
    <location>
        <begin position="25"/>
        <end position="247"/>
    </location>
</feature>
<feature type="signal peptide" evidence="2">
    <location>
        <begin position="1"/>
        <end position="24"/>
    </location>
</feature>
<keyword evidence="4" id="KW-1185">Reference proteome</keyword>
<evidence type="ECO:0000313" key="4">
    <source>
        <dbReference type="Proteomes" id="UP000319908"/>
    </source>
</evidence>
<evidence type="ECO:0000256" key="1">
    <source>
        <dbReference type="SAM" id="MobiDB-lite"/>
    </source>
</evidence>
<name>A0A5C6C4P2_9BACT</name>
<dbReference type="AlphaFoldDB" id="A0A5C6C4P2"/>
<evidence type="ECO:0000256" key="2">
    <source>
        <dbReference type="SAM" id="SignalP"/>
    </source>
</evidence>
<proteinExistence type="predicted"/>
<reference evidence="3 4" key="1">
    <citation type="journal article" date="2020" name="Antonie Van Leeuwenhoek">
        <title>Rhodopirellula heiligendammensis sp. nov., Rhodopirellula pilleata sp. nov., and Rhodopirellula solitaria sp. nov. isolated from natural or artificial marine surfaces in Northern Germany and California, USA, and emended description of the genus Rhodopirellula.</title>
        <authorList>
            <person name="Kallscheuer N."/>
            <person name="Wiegand S."/>
            <person name="Jogler M."/>
            <person name="Boedeker C."/>
            <person name="Peeters S.H."/>
            <person name="Rast P."/>
            <person name="Heuer A."/>
            <person name="Jetten M.S.M."/>
            <person name="Rohde M."/>
            <person name="Jogler C."/>
        </authorList>
    </citation>
    <scope>NUCLEOTIDE SEQUENCE [LARGE SCALE GENOMIC DNA]</scope>
    <source>
        <strain evidence="3 4">Poly21</strain>
    </source>
</reference>
<dbReference type="OrthoDB" id="280861at2"/>
<sequence>MKRIYFATVVFPTLIWFTTAPVPALSQTVQLPAIRQFWYSGGVAVPDRGSADLGGNRSSAITSSSRGVPGLGRLPGGTYRSAQSSSGGVSVHTTIIDLDEMDRQILGYDPHEARRARQRGTTVITAESEIAEAKSLVRNARRAIREGNRSLANDTYALAIEKLGRHEEAAELLAYARAEHARVCEEVSAAQERPRIIASASVTRANPRRANPSVDNVARQLRPPELDAAQSSRRAPFSRDHVLRVEP</sequence>
<organism evidence="3 4">
    <name type="scientific">Allorhodopirellula heiligendammensis</name>
    <dbReference type="NCBI Taxonomy" id="2714739"/>
    <lineage>
        <taxon>Bacteria</taxon>
        <taxon>Pseudomonadati</taxon>
        <taxon>Planctomycetota</taxon>
        <taxon>Planctomycetia</taxon>
        <taxon>Pirellulales</taxon>
        <taxon>Pirellulaceae</taxon>
        <taxon>Allorhodopirellula</taxon>
    </lineage>
</organism>
<dbReference type="RefSeq" id="WP_146405971.1">
    <property type="nucleotide sequence ID" value="NZ_SJPU01000001.1"/>
</dbReference>
<comment type="caution">
    <text evidence="3">The sequence shown here is derived from an EMBL/GenBank/DDBJ whole genome shotgun (WGS) entry which is preliminary data.</text>
</comment>
<keyword evidence="2" id="KW-0732">Signal</keyword>
<evidence type="ECO:0000313" key="3">
    <source>
        <dbReference type="EMBL" id="TWU19062.1"/>
    </source>
</evidence>